<evidence type="ECO:0000256" key="1">
    <source>
        <dbReference type="RuleBase" id="RU000411"/>
    </source>
</evidence>
<comment type="similarity">
    <text evidence="1">Belongs to the serpin family.</text>
</comment>
<dbReference type="InterPro" id="IPR023796">
    <property type="entry name" value="Serpin_dom"/>
</dbReference>
<accession>A0A0C2N7I0</accession>
<protein>
    <submittedName>
        <fullName evidence="3">Serpin I2</fullName>
    </submittedName>
</protein>
<gene>
    <name evidence="3" type="ORF">RF11_14186</name>
</gene>
<keyword evidence="4" id="KW-1185">Reference proteome</keyword>
<dbReference type="GO" id="GO:0004867">
    <property type="term" value="F:serine-type endopeptidase inhibitor activity"/>
    <property type="evidence" value="ECO:0007669"/>
    <property type="project" value="InterPro"/>
</dbReference>
<dbReference type="SUPFAM" id="SSF56574">
    <property type="entry name" value="Serpins"/>
    <property type="match status" value="1"/>
</dbReference>
<dbReference type="GO" id="GO:0005615">
    <property type="term" value="C:extracellular space"/>
    <property type="evidence" value="ECO:0007669"/>
    <property type="project" value="InterPro"/>
</dbReference>
<reference evidence="3 4" key="1">
    <citation type="journal article" date="2014" name="Genome Biol. Evol.">
        <title>The genome of the myxosporean Thelohanellus kitauei shows adaptations to nutrient acquisition within its fish host.</title>
        <authorList>
            <person name="Yang Y."/>
            <person name="Xiong J."/>
            <person name="Zhou Z."/>
            <person name="Huo F."/>
            <person name="Miao W."/>
            <person name="Ran C."/>
            <person name="Liu Y."/>
            <person name="Zhang J."/>
            <person name="Feng J."/>
            <person name="Wang M."/>
            <person name="Wang M."/>
            <person name="Wang L."/>
            <person name="Yao B."/>
        </authorList>
    </citation>
    <scope>NUCLEOTIDE SEQUENCE [LARGE SCALE GENOMIC DNA]</scope>
    <source>
        <strain evidence="3">Wuqing</strain>
    </source>
</reference>
<dbReference type="InterPro" id="IPR042178">
    <property type="entry name" value="Serpin_sf_1"/>
</dbReference>
<dbReference type="AlphaFoldDB" id="A0A0C2N7I0"/>
<dbReference type="InterPro" id="IPR000215">
    <property type="entry name" value="Serpin_fam"/>
</dbReference>
<evidence type="ECO:0000259" key="2">
    <source>
        <dbReference type="SMART" id="SM00093"/>
    </source>
</evidence>
<proteinExistence type="inferred from homology"/>
<dbReference type="PANTHER" id="PTHR11461:SF292">
    <property type="entry name" value="SERPIN 100A"/>
    <property type="match status" value="1"/>
</dbReference>
<dbReference type="OMA" id="EYIHRSF"/>
<dbReference type="Gene3D" id="2.30.39.10">
    <property type="entry name" value="Alpha-1-antitrypsin, domain 1"/>
    <property type="match status" value="1"/>
</dbReference>
<dbReference type="CDD" id="cd00172">
    <property type="entry name" value="serpin"/>
    <property type="match status" value="1"/>
</dbReference>
<evidence type="ECO:0000313" key="4">
    <source>
        <dbReference type="Proteomes" id="UP000031668"/>
    </source>
</evidence>
<comment type="caution">
    <text evidence="3">The sequence shown here is derived from an EMBL/GenBank/DDBJ whole genome shotgun (WGS) entry which is preliminary data.</text>
</comment>
<dbReference type="PANTHER" id="PTHR11461">
    <property type="entry name" value="SERINE PROTEASE INHIBITOR, SERPIN"/>
    <property type="match status" value="1"/>
</dbReference>
<dbReference type="Gene3D" id="3.30.497.10">
    <property type="entry name" value="Antithrombin, subunit I, domain 2"/>
    <property type="match status" value="1"/>
</dbReference>
<dbReference type="InterPro" id="IPR042185">
    <property type="entry name" value="Serpin_sf_2"/>
</dbReference>
<dbReference type="EMBL" id="JWZT01001309">
    <property type="protein sequence ID" value="KII72295.1"/>
    <property type="molecule type" value="Genomic_DNA"/>
</dbReference>
<evidence type="ECO:0000313" key="3">
    <source>
        <dbReference type="EMBL" id="KII72295.1"/>
    </source>
</evidence>
<dbReference type="SMART" id="SM00093">
    <property type="entry name" value="SERPIN"/>
    <property type="match status" value="1"/>
</dbReference>
<dbReference type="InterPro" id="IPR036186">
    <property type="entry name" value="Serpin_sf"/>
</dbReference>
<sequence length="372" mass="42881">MSISSLNHFSELVLKHLFVSQNSTGNLAFSGAGIYSLMAVISVGLNGRTNDQLTRFLKTDFGELRNTRLWRQSRLREVLKMAREDLESKFRYSMVIFHGIDFKEHFLNIYKEIINTPPKRTKFSNPVESMREMNLWMELASQRRVTNMFSKSVIHEGALVLANSIVLEISKQDWFPQSLKSKDLFNPIHGRSFVVRIIDKLGNYKIFEDNEERANYLFLPFPGNDFFAVIVLPHEDQSITDFLKRTKPNHLAPAYSESRLKYLHVKIPIFNITSTLFLKDTFFNHGVTNLFTPGAADISGISYKRGFVEDVVQVASLVVNHLGNFVTEQTNFMESTMSIRSFYVNRPYMFYIYAPDTGLILFSAIITNPNEH</sequence>
<dbReference type="OrthoDB" id="671595at2759"/>
<organism evidence="3 4">
    <name type="scientific">Thelohanellus kitauei</name>
    <name type="common">Myxosporean</name>
    <dbReference type="NCBI Taxonomy" id="669202"/>
    <lineage>
        <taxon>Eukaryota</taxon>
        <taxon>Metazoa</taxon>
        <taxon>Cnidaria</taxon>
        <taxon>Myxozoa</taxon>
        <taxon>Myxosporea</taxon>
        <taxon>Bivalvulida</taxon>
        <taxon>Platysporina</taxon>
        <taxon>Myxobolidae</taxon>
        <taxon>Thelohanellus</taxon>
    </lineage>
</organism>
<feature type="domain" description="Serpin" evidence="2">
    <location>
        <begin position="12"/>
        <end position="369"/>
    </location>
</feature>
<dbReference type="Proteomes" id="UP000031668">
    <property type="component" value="Unassembled WGS sequence"/>
</dbReference>
<name>A0A0C2N7I0_THEKT</name>
<dbReference type="Pfam" id="PF00079">
    <property type="entry name" value="Serpin"/>
    <property type="match status" value="1"/>
</dbReference>